<evidence type="ECO:0000313" key="2">
    <source>
        <dbReference type="EMBL" id="MDX8153930.1"/>
    </source>
</evidence>
<evidence type="ECO:0000256" key="1">
    <source>
        <dbReference type="SAM" id="MobiDB-lite"/>
    </source>
</evidence>
<name>A0ABU4VR30_9ACTN</name>
<organism evidence="2 3">
    <name type="scientific">Patulibacter brassicae</name>
    <dbReference type="NCBI Taxonomy" id="1705717"/>
    <lineage>
        <taxon>Bacteria</taxon>
        <taxon>Bacillati</taxon>
        <taxon>Actinomycetota</taxon>
        <taxon>Thermoleophilia</taxon>
        <taxon>Solirubrobacterales</taxon>
        <taxon>Patulibacteraceae</taxon>
        <taxon>Patulibacter</taxon>
    </lineage>
</organism>
<accession>A0ABU4VR30</accession>
<evidence type="ECO:0008006" key="4">
    <source>
        <dbReference type="Google" id="ProtNLM"/>
    </source>
</evidence>
<gene>
    <name evidence="2" type="ORF">SK069_20190</name>
</gene>
<evidence type="ECO:0000313" key="3">
    <source>
        <dbReference type="Proteomes" id="UP001277761"/>
    </source>
</evidence>
<feature type="region of interest" description="Disordered" evidence="1">
    <location>
        <begin position="1"/>
        <end position="22"/>
    </location>
</feature>
<reference evidence="2 3" key="1">
    <citation type="submission" date="2023-11" db="EMBL/GenBank/DDBJ databases">
        <authorList>
            <person name="Xu M."/>
            <person name="Jiang T."/>
        </authorList>
    </citation>
    <scope>NUCLEOTIDE SEQUENCE [LARGE SCALE GENOMIC DNA]</scope>
    <source>
        <strain evidence="2 3">SD</strain>
    </source>
</reference>
<sequence>GVSVSGYYARKSRAPSARQQEDERLLDLIRQMHAENYEPGRFSWRPRFQVSPGRGCIEDGPTEEVPDRVA</sequence>
<keyword evidence="3" id="KW-1185">Reference proteome</keyword>
<protein>
    <recommendedName>
        <fullName evidence="4">IS3 family transposase</fullName>
    </recommendedName>
</protein>
<feature type="non-terminal residue" evidence="2">
    <location>
        <position position="1"/>
    </location>
</feature>
<dbReference type="EMBL" id="JAXAVX010000041">
    <property type="protein sequence ID" value="MDX8153930.1"/>
    <property type="molecule type" value="Genomic_DNA"/>
</dbReference>
<comment type="caution">
    <text evidence="2">The sequence shown here is derived from an EMBL/GenBank/DDBJ whole genome shotgun (WGS) entry which is preliminary data.</text>
</comment>
<proteinExistence type="predicted"/>
<dbReference type="Proteomes" id="UP001277761">
    <property type="component" value="Unassembled WGS sequence"/>
</dbReference>